<accession>A0A5N8W6C1</accession>
<evidence type="ECO:0000313" key="7">
    <source>
        <dbReference type="Proteomes" id="UP000326979"/>
    </source>
</evidence>
<evidence type="ECO:0000256" key="3">
    <source>
        <dbReference type="ARBA" id="ARBA00023163"/>
    </source>
</evidence>
<dbReference type="Proteomes" id="UP000326979">
    <property type="component" value="Unassembled WGS sequence"/>
</dbReference>
<keyword evidence="3" id="KW-0804">Transcription</keyword>
<proteinExistence type="predicted"/>
<dbReference type="GO" id="GO:0006352">
    <property type="term" value="P:DNA-templated transcription initiation"/>
    <property type="evidence" value="ECO:0007669"/>
    <property type="project" value="InterPro"/>
</dbReference>
<evidence type="ECO:0000313" key="6">
    <source>
        <dbReference type="EMBL" id="MPY42899.1"/>
    </source>
</evidence>
<dbReference type="Pfam" id="PF04542">
    <property type="entry name" value="Sigma70_r2"/>
    <property type="match status" value="1"/>
</dbReference>
<feature type="domain" description="RNA polymerase sigma-70 region 2" evidence="5">
    <location>
        <begin position="106"/>
        <end position="168"/>
    </location>
</feature>
<dbReference type="GO" id="GO:0016987">
    <property type="term" value="F:sigma factor activity"/>
    <property type="evidence" value="ECO:0007669"/>
    <property type="project" value="UniProtKB-KW"/>
</dbReference>
<dbReference type="InterPro" id="IPR013325">
    <property type="entry name" value="RNA_pol_sigma_r2"/>
</dbReference>
<dbReference type="Gene3D" id="1.10.1740.10">
    <property type="match status" value="1"/>
</dbReference>
<gene>
    <name evidence="6" type="ORF">FNH04_24230</name>
</gene>
<dbReference type="InterPro" id="IPR039425">
    <property type="entry name" value="RNA_pol_sigma-70-like"/>
</dbReference>
<comment type="caution">
    <text evidence="6">The sequence shown here is derived from an EMBL/GenBank/DDBJ whole genome shotgun (WGS) entry which is preliminary data.</text>
</comment>
<dbReference type="SUPFAM" id="SSF88946">
    <property type="entry name" value="Sigma2 domain of RNA polymerase sigma factors"/>
    <property type="match status" value="1"/>
</dbReference>
<keyword evidence="2" id="KW-0731">Sigma factor</keyword>
<sequence length="238" mass="26270">MPQPATSPKADGPRQSQAQRRSGRHRGQRAYDDRLDAGTQPPAGRGRHRRTIRACPVQPAPASGSRSVGSHRPAIRAEDPTDTILRQADASDTERDARFEQALDLLATLYSAALRLTCDRADAKDLVQEAYVNAYAFFHEFGEGADLKAWLHRILADTFINSSRKRRRERQCGETEQVDDWRLAPADQPYGPAIPRSTQAQALDHLVGSDVVAALQALPEHHRIAVCLACASSSQRPH</sequence>
<keyword evidence="7" id="KW-1185">Reference proteome</keyword>
<name>A0A5N8W6C1_9ACTN</name>
<evidence type="ECO:0000256" key="1">
    <source>
        <dbReference type="ARBA" id="ARBA00023015"/>
    </source>
</evidence>
<feature type="region of interest" description="Disordered" evidence="4">
    <location>
        <begin position="1"/>
        <end position="79"/>
    </location>
</feature>
<dbReference type="InterPro" id="IPR007627">
    <property type="entry name" value="RNA_pol_sigma70_r2"/>
</dbReference>
<evidence type="ECO:0000256" key="4">
    <source>
        <dbReference type="SAM" id="MobiDB-lite"/>
    </source>
</evidence>
<dbReference type="PANTHER" id="PTHR43133">
    <property type="entry name" value="RNA POLYMERASE ECF-TYPE SIGMA FACTO"/>
    <property type="match status" value="1"/>
</dbReference>
<reference evidence="6 7" key="1">
    <citation type="submission" date="2019-07" db="EMBL/GenBank/DDBJ databases">
        <title>New species of Amycolatopsis and Streptomyces.</title>
        <authorList>
            <person name="Duangmal K."/>
            <person name="Teo W.F.A."/>
            <person name="Lipun K."/>
        </authorList>
    </citation>
    <scope>NUCLEOTIDE SEQUENCE [LARGE SCALE GENOMIC DNA]</scope>
    <source>
        <strain evidence="6 7">TISTR 2346</strain>
    </source>
</reference>
<organism evidence="6 7">
    <name type="scientific">Streptomyces phyllanthi</name>
    <dbReference type="NCBI Taxonomy" id="1803180"/>
    <lineage>
        <taxon>Bacteria</taxon>
        <taxon>Bacillati</taxon>
        <taxon>Actinomycetota</taxon>
        <taxon>Actinomycetes</taxon>
        <taxon>Kitasatosporales</taxon>
        <taxon>Streptomycetaceae</taxon>
        <taxon>Streptomyces</taxon>
    </lineage>
</organism>
<dbReference type="OrthoDB" id="9803470at2"/>
<protein>
    <recommendedName>
        <fullName evidence="5">RNA polymerase sigma-70 region 2 domain-containing protein</fullName>
    </recommendedName>
</protein>
<evidence type="ECO:0000259" key="5">
    <source>
        <dbReference type="Pfam" id="PF04542"/>
    </source>
</evidence>
<dbReference type="PANTHER" id="PTHR43133:SF59">
    <property type="entry name" value="ECF RNA POLYMERASE SIGMA FACTOR SIGR"/>
    <property type="match status" value="1"/>
</dbReference>
<dbReference type="AlphaFoldDB" id="A0A5N8W6C1"/>
<dbReference type="EMBL" id="VJZE01000183">
    <property type="protein sequence ID" value="MPY42899.1"/>
    <property type="molecule type" value="Genomic_DNA"/>
</dbReference>
<evidence type="ECO:0000256" key="2">
    <source>
        <dbReference type="ARBA" id="ARBA00023082"/>
    </source>
</evidence>
<keyword evidence="1" id="KW-0805">Transcription regulation</keyword>